<reference evidence="1" key="3">
    <citation type="journal article" date="2017" name="Nature">
        <title>Genome sequence of the progenitor of the wheat D genome Aegilops tauschii.</title>
        <authorList>
            <person name="Luo M.C."/>
            <person name="Gu Y.Q."/>
            <person name="Puiu D."/>
            <person name="Wang H."/>
            <person name="Twardziok S.O."/>
            <person name="Deal K.R."/>
            <person name="Huo N."/>
            <person name="Zhu T."/>
            <person name="Wang L."/>
            <person name="Wang Y."/>
            <person name="McGuire P.E."/>
            <person name="Liu S."/>
            <person name="Long H."/>
            <person name="Ramasamy R.K."/>
            <person name="Rodriguez J.C."/>
            <person name="Van S.L."/>
            <person name="Yuan L."/>
            <person name="Wang Z."/>
            <person name="Xia Z."/>
            <person name="Xiao L."/>
            <person name="Anderson O.D."/>
            <person name="Ouyang S."/>
            <person name="Liang Y."/>
            <person name="Zimin A.V."/>
            <person name="Pertea G."/>
            <person name="Qi P."/>
            <person name="Bennetzen J.L."/>
            <person name="Dai X."/>
            <person name="Dawson M.W."/>
            <person name="Muller H.G."/>
            <person name="Kugler K."/>
            <person name="Rivarola-Duarte L."/>
            <person name="Spannagl M."/>
            <person name="Mayer K.F.X."/>
            <person name="Lu F.H."/>
            <person name="Bevan M.W."/>
            <person name="Leroy P."/>
            <person name="Li P."/>
            <person name="You F.M."/>
            <person name="Sun Q."/>
            <person name="Liu Z."/>
            <person name="Lyons E."/>
            <person name="Wicker T."/>
            <person name="Salzberg S.L."/>
            <person name="Devos K.M."/>
            <person name="Dvorak J."/>
        </authorList>
    </citation>
    <scope>NUCLEOTIDE SEQUENCE [LARGE SCALE GENOMIC DNA]</scope>
    <source>
        <strain evidence="1">cv. AL8/78</strain>
    </source>
</reference>
<proteinExistence type="predicted"/>
<reference evidence="1" key="5">
    <citation type="journal article" date="2021" name="G3 (Bethesda)">
        <title>Aegilops tauschii genome assembly Aet v5.0 features greater sequence contiguity and improved annotation.</title>
        <authorList>
            <person name="Wang L."/>
            <person name="Zhu T."/>
            <person name="Rodriguez J.C."/>
            <person name="Deal K.R."/>
            <person name="Dubcovsky J."/>
            <person name="McGuire P.E."/>
            <person name="Lux T."/>
            <person name="Spannagl M."/>
            <person name="Mayer K.F.X."/>
            <person name="Baldrich P."/>
            <person name="Meyers B.C."/>
            <person name="Huo N."/>
            <person name="Gu Y.Q."/>
            <person name="Zhou H."/>
            <person name="Devos K.M."/>
            <person name="Bennetzen J.L."/>
            <person name="Unver T."/>
            <person name="Budak H."/>
            <person name="Gulick P.J."/>
            <person name="Galiba G."/>
            <person name="Kalapos B."/>
            <person name="Nelson D.R."/>
            <person name="Li P."/>
            <person name="You F.M."/>
            <person name="Luo M.C."/>
            <person name="Dvorak J."/>
        </authorList>
    </citation>
    <scope>NUCLEOTIDE SEQUENCE [LARGE SCALE GENOMIC DNA]</scope>
    <source>
        <strain evidence="1">cv. AL8/78</strain>
    </source>
</reference>
<keyword evidence="2" id="KW-1185">Reference proteome</keyword>
<sequence length="166" mass="18580">MLIYHVFISLLQGNSLSTEDLRDLFTLHDQVRSEIHENLKCDRCNKDHCMPLDGNGLDLDAAKHDTVSTSKEKLYTDIGGFREISGCVQKMNCSNQQIEQPSEEDLRSWGHHSDPSTVPDTILQCSAGDEVIASVHVSYASSYIGLLCVRTHKSHTFVTFLVFPVV</sequence>
<reference evidence="2" key="2">
    <citation type="journal article" date="2017" name="Nat. Plants">
        <title>The Aegilops tauschii genome reveals multiple impacts of transposons.</title>
        <authorList>
            <person name="Zhao G."/>
            <person name="Zou C."/>
            <person name="Li K."/>
            <person name="Wang K."/>
            <person name="Li T."/>
            <person name="Gao L."/>
            <person name="Zhang X."/>
            <person name="Wang H."/>
            <person name="Yang Z."/>
            <person name="Liu X."/>
            <person name="Jiang W."/>
            <person name="Mao L."/>
            <person name="Kong X."/>
            <person name="Jiao Y."/>
            <person name="Jia J."/>
        </authorList>
    </citation>
    <scope>NUCLEOTIDE SEQUENCE [LARGE SCALE GENOMIC DNA]</scope>
    <source>
        <strain evidence="2">cv. AL8/78</strain>
    </source>
</reference>
<evidence type="ECO:0000313" key="1">
    <source>
        <dbReference type="EnsemblPlants" id="AET6Gv20790800.30"/>
    </source>
</evidence>
<name>A0A453PNG9_AEGTS</name>
<protein>
    <submittedName>
        <fullName evidence="1">Uncharacterized protein</fullName>
    </submittedName>
</protein>
<dbReference type="Gramene" id="AET6Gv20790800.30">
    <property type="protein sequence ID" value="AET6Gv20790800.30"/>
    <property type="gene ID" value="AET6Gv20790800"/>
</dbReference>
<reference evidence="1" key="4">
    <citation type="submission" date="2019-03" db="UniProtKB">
        <authorList>
            <consortium name="EnsemblPlants"/>
        </authorList>
    </citation>
    <scope>IDENTIFICATION</scope>
</reference>
<reference evidence="2" key="1">
    <citation type="journal article" date="2014" name="Science">
        <title>Ancient hybridizations among the ancestral genomes of bread wheat.</title>
        <authorList>
            <consortium name="International Wheat Genome Sequencing Consortium,"/>
            <person name="Marcussen T."/>
            <person name="Sandve S.R."/>
            <person name="Heier L."/>
            <person name="Spannagl M."/>
            <person name="Pfeifer M."/>
            <person name="Jakobsen K.S."/>
            <person name="Wulff B.B."/>
            <person name="Steuernagel B."/>
            <person name="Mayer K.F."/>
            <person name="Olsen O.A."/>
        </authorList>
    </citation>
    <scope>NUCLEOTIDE SEQUENCE [LARGE SCALE GENOMIC DNA]</scope>
    <source>
        <strain evidence="2">cv. AL8/78</strain>
    </source>
</reference>
<dbReference type="EnsemblPlants" id="AET6Gv20790800.30">
    <property type="protein sequence ID" value="AET6Gv20790800.30"/>
    <property type="gene ID" value="AET6Gv20790800"/>
</dbReference>
<organism evidence="1 2">
    <name type="scientific">Aegilops tauschii subsp. strangulata</name>
    <name type="common">Goatgrass</name>
    <dbReference type="NCBI Taxonomy" id="200361"/>
    <lineage>
        <taxon>Eukaryota</taxon>
        <taxon>Viridiplantae</taxon>
        <taxon>Streptophyta</taxon>
        <taxon>Embryophyta</taxon>
        <taxon>Tracheophyta</taxon>
        <taxon>Spermatophyta</taxon>
        <taxon>Magnoliopsida</taxon>
        <taxon>Liliopsida</taxon>
        <taxon>Poales</taxon>
        <taxon>Poaceae</taxon>
        <taxon>BOP clade</taxon>
        <taxon>Pooideae</taxon>
        <taxon>Triticodae</taxon>
        <taxon>Triticeae</taxon>
        <taxon>Triticinae</taxon>
        <taxon>Aegilops</taxon>
    </lineage>
</organism>
<dbReference type="Proteomes" id="UP000015105">
    <property type="component" value="Chromosome 6D"/>
</dbReference>
<accession>A0A453PNG9</accession>
<dbReference type="AlphaFoldDB" id="A0A453PNG9"/>
<evidence type="ECO:0000313" key="2">
    <source>
        <dbReference type="Proteomes" id="UP000015105"/>
    </source>
</evidence>